<dbReference type="Proteomes" id="UP000516415">
    <property type="component" value="Segment"/>
</dbReference>
<evidence type="ECO:0000313" key="1">
    <source>
        <dbReference type="EMBL" id="QNR53963.1"/>
    </source>
</evidence>
<name>A0A7H0XG23_9CAUD</name>
<proteinExistence type="predicted"/>
<accession>A0A7H0XG23</accession>
<gene>
    <name evidence="1" type="ORF">phiK7A1_175</name>
</gene>
<protein>
    <submittedName>
        <fullName evidence="1">Uncharacterized protein</fullName>
    </submittedName>
</protein>
<dbReference type="EMBL" id="MT740307">
    <property type="protein sequence ID" value="QNR53963.1"/>
    <property type="molecule type" value="Genomic_DNA"/>
</dbReference>
<reference evidence="1 2" key="1">
    <citation type="submission" date="2020-07" db="EMBL/GenBank/DDBJ databases">
        <authorList>
            <person name="Martino G."/>
            <person name="Holtappels D."/>
            <person name="Wagemans J."/>
            <person name="Lavigne R."/>
            <person name="Turina M."/>
            <person name="Ciuffo M."/>
        </authorList>
    </citation>
    <scope>NUCLEOTIDE SEQUENCE [LARGE SCALE GENOMIC DNA]</scope>
</reference>
<keyword evidence="2" id="KW-1185">Reference proteome</keyword>
<organism evidence="1 2">
    <name type="scientific">Pseudomonas phage phiK7A1</name>
    <dbReference type="NCBI Taxonomy" id="2759194"/>
    <lineage>
        <taxon>Viruses</taxon>
        <taxon>Duplodnaviria</taxon>
        <taxon>Heunggongvirae</taxon>
        <taxon>Uroviricota</taxon>
        <taxon>Caudoviricetes</taxon>
        <taxon>Vandenendeviridae</taxon>
        <taxon>Gorskivirinae</taxon>
        <taxon>Torinovirus</taxon>
        <taxon>Torinovirus K7A1</taxon>
    </lineage>
</organism>
<evidence type="ECO:0000313" key="2">
    <source>
        <dbReference type="Proteomes" id="UP000516415"/>
    </source>
</evidence>
<sequence>MNSTECSPLRYTYCDRNSAHRRAYTLNEYRVCMCTLAHYFLTIRSGINPSLAHV</sequence>